<feature type="domain" description="HTH tetR-type" evidence="4">
    <location>
        <begin position="47"/>
        <end position="107"/>
    </location>
</feature>
<dbReference type="PANTHER" id="PTHR30055:SF226">
    <property type="entry name" value="HTH-TYPE TRANSCRIPTIONAL REGULATOR PKSA"/>
    <property type="match status" value="1"/>
</dbReference>
<dbReference type="InterPro" id="IPR001647">
    <property type="entry name" value="HTH_TetR"/>
</dbReference>
<proteinExistence type="predicted"/>
<evidence type="ECO:0000313" key="6">
    <source>
        <dbReference type="Proteomes" id="UP001501195"/>
    </source>
</evidence>
<dbReference type="Proteomes" id="UP001501195">
    <property type="component" value="Unassembled WGS sequence"/>
</dbReference>
<feature type="region of interest" description="Disordered" evidence="3">
    <location>
        <begin position="225"/>
        <end position="252"/>
    </location>
</feature>
<gene>
    <name evidence="5" type="ORF">GCM10023225_21800</name>
</gene>
<evidence type="ECO:0000256" key="2">
    <source>
        <dbReference type="PROSITE-ProRule" id="PRU00335"/>
    </source>
</evidence>
<accession>A0ABP9HYI4</accession>
<evidence type="ECO:0000259" key="4">
    <source>
        <dbReference type="PROSITE" id="PS50977"/>
    </source>
</evidence>
<feature type="compositionally biased region" description="Gly residues" evidence="3">
    <location>
        <begin position="240"/>
        <end position="252"/>
    </location>
</feature>
<feature type="DNA-binding region" description="H-T-H motif" evidence="2">
    <location>
        <begin position="70"/>
        <end position="89"/>
    </location>
</feature>
<dbReference type="RefSeq" id="WP_345712568.1">
    <property type="nucleotide sequence ID" value="NZ_BAABIL010000321.1"/>
</dbReference>
<dbReference type="PROSITE" id="PS50977">
    <property type="entry name" value="HTH_TETR_2"/>
    <property type="match status" value="1"/>
</dbReference>
<evidence type="ECO:0000256" key="3">
    <source>
        <dbReference type="SAM" id="MobiDB-lite"/>
    </source>
</evidence>
<dbReference type="EMBL" id="BAABIL010000321">
    <property type="protein sequence ID" value="GAA4981446.1"/>
    <property type="molecule type" value="Genomic_DNA"/>
</dbReference>
<evidence type="ECO:0000313" key="5">
    <source>
        <dbReference type="EMBL" id="GAA4981446.1"/>
    </source>
</evidence>
<dbReference type="InterPro" id="IPR009057">
    <property type="entry name" value="Homeodomain-like_sf"/>
</dbReference>
<dbReference type="SUPFAM" id="SSF46689">
    <property type="entry name" value="Homeodomain-like"/>
    <property type="match status" value="1"/>
</dbReference>
<reference evidence="6" key="1">
    <citation type="journal article" date="2019" name="Int. J. Syst. Evol. Microbiol.">
        <title>The Global Catalogue of Microorganisms (GCM) 10K type strain sequencing project: providing services to taxonomists for standard genome sequencing and annotation.</title>
        <authorList>
            <consortium name="The Broad Institute Genomics Platform"/>
            <consortium name="The Broad Institute Genome Sequencing Center for Infectious Disease"/>
            <person name="Wu L."/>
            <person name="Ma J."/>
        </authorList>
    </citation>
    <scope>NUCLEOTIDE SEQUENCE [LARGE SCALE GENOMIC DNA]</scope>
    <source>
        <strain evidence="6">JCM 18126</strain>
    </source>
</reference>
<dbReference type="Pfam" id="PF00440">
    <property type="entry name" value="TetR_N"/>
    <property type="match status" value="1"/>
</dbReference>
<keyword evidence="6" id="KW-1185">Reference proteome</keyword>
<name>A0ABP9HYI4_9ACTN</name>
<protein>
    <recommendedName>
        <fullName evidence="4">HTH tetR-type domain-containing protein</fullName>
    </recommendedName>
</protein>
<dbReference type="Gene3D" id="1.10.357.10">
    <property type="entry name" value="Tetracycline Repressor, domain 2"/>
    <property type="match status" value="1"/>
</dbReference>
<organism evidence="5 6">
    <name type="scientific">Kineococcus glutinatus</name>
    <dbReference type="NCBI Taxonomy" id="1070872"/>
    <lineage>
        <taxon>Bacteria</taxon>
        <taxon>Bacillati</taxon>
        <taxon>Actinomycetota</taxon>
        <taxon>Actinomycetes</taxon>
        <taxon>Kineosporiales</taxon>
        <taxon>Kineosporiaceae</taxon>
        <taxon>Kineococcus</taxon>
    </lineage>
</organism>
<dbReference type="InterPro" id="IPR050109">
    <property type="entry name" value="HTH-type_TetR-like_transc_reg"/>
</dbReference>
<keyword evidence="1 2" id="KW-0238">DNA-binding</keyword>
<evidence type="ECO:0000256" key="1">
    <source>
        <dbReference type="ARBA" id="ARBA00023125"/>
    </source>
</evidence>
<sequence>MRTAAAPEAASPPGDRTTDRIADRVFFARPPALPRGRHDLDPAQVAAAQRERMMIAATELMAAGGYRGTGVREICARAAVSRAAFYECFADKDECISAAHDRFIAVLGDTLAAAPGGRDWPACVTGLLRSYLGLLQRDLVTARAFLVETDALGRPARRRRREAALRLALLLHRRREGLPGGGRVPLSAHVGAVYAVRQITCDALDDDAPDLPALLPELAGWLAAMTGSSGPGDGRDDGLGDGPGDGPGGGGR</sequence>
<comment type="caution">
    <text evidence="5">The sequence shown here is derived from an EMBL/GenBank/DDBJ whole genome shotgun (WGS) entry which is preliminary data.</text>
</comment>
<dbReference type="PANTHER" id="PTHR30055">
    <property type="entry name" value="HTH-TYPE TRANSCRIPTIONAL REGULATOR RUTR"/>
    <property type="match status" value="1"/>
</dbReference>